<evidence type="ECO:0000313" key="5">
    <source>
        <dbReference type="Proteomes" id="UP001239019"/>
    </source>
</evidence>
<dbReference type="Proteomes" id="UP001239019">
    <property type="component" value="Unassembled WGS sequence"/>
</dbReference>
<protein>
    <recommendedName>
        <fullName evidence="1">Sugar fermentation stimulation protein homolog</fullName>
    </recommendedName>
</protein>
<dbReference type="RefSeq" id="WP_306726748.1">
    <property type="nucleotide sequence ID" value="NZ_JAVDDT010000001.1"/>
</dbReference>
<comment type="similarity">
    <text evidence="1">Belongs to the SfsA family.</text>
</comment>
<evidence type="ECO:0000256" key="1">
    <source>
        <dbReference type="HAMAP-Rule" id="MF_00095"/>
    </source>
</evidence>
<feature type="domain" description="SfsA N-terminal OB" evidence="3">
    <location>
        <begin position="13"/>
        <end position="79"/>
    </location>
</feature>
<dbReference type="HAMAP" id="MF_00095">
    <property type="entry name" value="SfsA"/>
    <property type="match status" value="1"/>
</dbReference>
<dbReference type="Pfam" id="PF03749">
    <property type="entry name" value="SfsA"/>
    <property type="match status" value="1"/>
</dbReference>
<keyword evidence="5" id="KW-1185">Reference proteome</keyword>
<dbReference type="Gene3D" id="3.40.1350.60">
    <property type="match status" value="1"/>
</dbReference>
<feature type="domain" description="Sugar fermentation stimulation protein C-terminal" evidence="2">
    <location>
        <begin position="84"/>
        <end position="221"/>
    </location>
</feature>
<dbReference type="PANTHER" id="PTHR30545">
    <property type="entry name" value="SUGAR FERMENTATION STIMULATION PROTEIN A"/>
    <property type="match status" value="1"/>
</dbReference>
<dbReference type="NCBIfam" id="TIGR00230">
    <property type="entry name" value="sfsA"/>
    <property type="match status" value="1"/>
</dbReference>
<evidence type="ECO:0000313" key="4">
    <source>
        <dbReference type="EMBL" id="MDQ2068265.1"/>
    </source>
</evidence>
<dbReference type="EMBL" id="JAVDDT010000001">
    <property type="protein sequence ID" value="MDQ2068265.1"/>
    <property type="molecule type" value="Genomic_DNA"/>
</dbReference>
<dbReference type="Pfam" id="PF17746">
    <property type="entry name" value="SfsA_N"/>
    <property type="match status" value="1"/>
</dbReference>
<organism evidence="4 5">
    <name type="scientific">Natronospira bacteriovora</name>
    <dbReference type="NCBI Taxonomy" id="3069753"/>
    <lineage>
        <taxon>Bacteria</taxon>
        <taxon>Pseudomonadati</taxon>
        <taxon>Pseudomonadota</taxon>
        <taxon>Gammaproteobacteria</taxon>
        <taxon>Natronospirales</taxon>
        <taxon>Natronospiraceae</taxon>
        <taxon>Natronospira</taxon>
    </lineage>
</organism>
<name>A0ABU0W5D9_9GAMM</name>
<dbReference type="PANTHER" id="PTHR30545:SF2">
    <property type="entry name" value="SUGAR FERMENTATION STIMULATION PROTEIN A"/>
    <property type="match status" value="1"/>
</dbReference>
<evidence type="ECO:0000259" key="3">
    <source>
        <dbReference type="Pfam" id="PF17746"/>
    </source>
</evidence>
<dbReference type="Gene3D" id="2.40.50.580">
    <property type="match status" value="1"/>
</dbReference>
<dbReference type="InterPro" id="IPR041465">
    <property type="entry name" value="SfsA_N"/>
</dbReference>
<comment type="caution">
    <text evidence="4">The sequence shown here is derived from an EMBL/GenBank/DDBJ whole genome shotgun (WGS) entry which is preliminary data.</text>
</comment>
<sequence length="247" mass="26876">MEFDPPLQSGRLIRRYKRFLADVVLDDGRRVTAHCPNTGSMLGCRAPGLRVWLSPADRPGRKLRWTWELVETGTGALAGIHTGRSNALVVEAIKSGRIPELADYQQLRREVRHPSGGRTDIVLEKPGRRCWVEVKNVTAGAGAGRALFPDAVSTRAVRHLAHLRASAAAGERAVLLFCVQREDVAVVEPARAIDPAYADALAAAADAGVEVLAYGASLSPRGIRLDRRLTARTRDQVHAIHNHPAMV</sequence>
<dbReference type="InterPro" id="IPR040452">
    <property type="entry name" value="SfsA_C"/>
</dbReference>
<reference evidence="4 5" key="1">
    <citation type="submission" date="2023-08" db="EMBL/GenBank/DDBJ databases">
        <title>Whole-genome sequencing of halo(alkali)philic microorganisms from hypersaline lakes.</title>
        <authorList>
            <person name="Sorokin D.Y."/>
            <person name="Abbas B."/>
            <person name="Merkel A.Y."/>
        </authorList>
    </citation>
    <scope>NUCLEOTIDE SEQUENCE [LARGE SCALE GENOMIC DNA]</scope>
    <source>
        <strain evidence="4 5">AB-CW4</strain>
    </source>
</reference>
<accession>A0ABU0W5D9</accession>
<proteinExistence type="inferred from homology"/>
<dbReference type="CDD" id="cd22359">
    <property type="entry name" value="SfsA-like_bacterial"/>
    <property type="match status" value="1"/>
</dbReference>
<gene>
    <name evidence="1 4" type="primary">sfsA</name>
    <name evidence="4" type="ORF">RBH19_00070</name>
</gene>
<dbReference type="InterPro" id="IPR005224">
    <property type="entry name" value="SfsA"/>
</dbReference>
<evidence type="ECO:0000259" key="2">
    <source>
        <dbReference type="Pfam" id="PF03749"/>
    </source>
</evidence>